<name>A0AAE1K4Q1_PETCI</name>
<evidence type="ECO:0000313" key="8">
    <source>
        <dbReference type="Proteomes" id="UP001286313"/>
    </source>
</evidence>
<dbReference type="Pfam" id="PF00135">
    <property type="entry name" value="COesterase"/>
    <property type="match status" value="1"/>
</dbReference>
<protein>
    <recommendedName>
        <fullName evidence="5">Carboxylic ester hydrolase</fullName>
        <ecNumber evidence="5">3.1.1.-</ecNumber>
    </recommendedName>
</protein>
<dbReference type="EC" id="3.1.1.-" evidence="5"/>
<evidence type="ECO:0000313" key="7">
    <source>
        <dbReference type="EMBL" id="KAK3864172.1"/>
    </source>
</evidence>
<dbReference type="Proteomes" id="UP001286313">
    <property type="component" value="Unassembled WGS sequence"/>
</dbReference>
<sequence>LEKKKAAAAEGVEGEAPTLLLLKEGEGVEGEAPPTALSHSYFTYTGGSFYSNGGRLYPGEVLASKGVVVVTINYRLGPFGFLSTADGAARGNWGLLDQRLALLWVRRHAPSFGGSPTNLVLMGNSAGAASVLLHLVSPLSKGLFSRAVALSGVFTGALVTAEEALTLRRAPRY</sequence>
<keyword evidence="3 5" id="KW-0378">Hydrolase</keyword>
<dbReference type="InterPro" id="IPR051093">
    <property type="entry name" value="Neuroligin/BSAL"/>
</dbReference>
<dbReference type="InterPro" id="IPR029058">
    <property type="entry name" value="AB_hydrolase_fold"/>
</dbReference>
<proteinExistence type="inferred from homology"/>
<dbReference type="InterPro" id="IPR019826">
    <property type="entry name" value="Carboxylesterase_B_AS"/>
</dbReference>
<dbReference type="PROSITE" id="PS00122">
    <property type="entry name" value="CARBOXYLESTERASE_B_1"/>
    <property type="match status" value="1"/>
</dbReference>
<comment type="caution">
    <text evidence="7">The sequence shown here is derived from an EMBL/GenBank/DDBJ whole genome shotgun (WGS) entry which is preliminary data.</text>
</comment>
<evidence type="ECO:0000256" key="5">
    <source>
        <dbReference type="RuleBase" id="RU361235"/>
    </source>
</evidence>
<dbReference type="Gene3D" id="3.40.50.1820">
    <property type="entry name" value="alpha/beta hydrolase"/>
    <property type="match status" value="1"/>
</dbReference>
<dbReference type="EMBL" id="JAWQEG010003855">
    <property type="protein sequence ID" value="KAK3864172.1"/>
    <property type="molecule type" value="Genomic_DNA"/>
</dbReference>
<gene>
    <name evidence="7" type="ORF">Pcinc_030126</name>
</gene>
<evidence type="ECO:0000256" key="2">
    <source>
        <dbReference type="ARBA" id="ARBA00022487"/>
    </source>
</evidence>
<organism evidence="7 8">
    <name type="scientific">Petrolisthes cinctipes</name>
    <name type="common">Flat porcelain crab</name>
    <dbReference type="NCBI Taxonomy" id="88211"/>
    <lineage>
        <taxon>Eukaryota</taxon>
        <taxon>Metazoa</taxon>
        <taxon>Ecdysozoa</taxon>
        <taxon>Arthropoda</taxon>
        <taxon>Crustacea</taxon>
        <taxon>Multicrustacea</taxon>
        <taxon>Malacostraca</taxon>
        <taxon>Eumalacostraca</taxon>
        <taxon>Eucarida</taxon>
        <taxon>Decapoda</taxon>
        <taxon>Pleocyemata</taxon>
        <taxon>Anomura</taxon>
        <taxon>Galatheoidea</taxon>
        <taxon>Porcellanidae</taxon>
        <taxon>Petrolisthes</taxon>
    </lineage>
</organism>
<keyword evidence="4" id="KW-0325">Glycoprotein</keyword>
<evidence type="ECO:0000256" key="3">
    <source>
        <dbReference type="ARBA" id="ARBA00022801"/>
    </source>
</evidence>
<evidence type="ECO:0000256" key="4">
    <source>
        <dbReference type="ARBA" id="ARBA00023180"/>
    </source>
</evidence>
<dbReference type="SUPFAM" id="SSF53474">
    <property type="entry name" value="alpha/beta-Hydrolases"/>
    <property type="match status" value="1"/>
</dbReference>
<dbReference type="GO" id="GO:0052689">
    <property type="term" value="F:carboxylic ester hydrolase activity"/>
    <property type="evidence" value="ECO:0007669"/>
    <property type="project" value="UniProtKB-KW"/>
</dbReference>
<evidence type="ECO:0000256" key="1">
    <source>
        <dbReference type="ARBA" id="ARBA00005964"/>
    </source>
</evidence>
<keyword evidence="2" id="KW-0719">Serine esterase</keyword>
<dbReference type="AlphaFoldDB" id="A0AAE1K4Q1"/>
<accession>A0AAE1K4Q1</accession>
<evidence type="ECO:0000259" key="6">
    <source>
        <dbReference type="Pfam" id="PF00135"/>
    </source>
</evidence>
<dbReference type="InterPro" id="IPR002018">
    <property type="entry name" value="CarbesteraseB"/>
</dbReference>
<dbReference type="PANTHER" id="PTHR43903">
    <property type="entry name" value="NEUROLIGIN"/>
    <property type="match status" value="1"/>
</dbReference>
<feature type="domain" description="Carboxylesterase type B" evidence="6">
    <location>
        <begin position="45"/>
        <end position="164"/>
    </location>
</feature>
<reference evidence="7" key="1">
    <citation type="submission" date="2023-10" db="EMBL/GenBank/DDBJ databases">
        <title>Genome assemblies of two species of porcelain crab, Petrolisthes cinctipes and Petrolisthes manimaculis (Anomura: Porcellanidae).</title>
        <authorList>
            <person name="Angst P."/>
        </authorList>
    </citation>
    <scope>NUCLEOTIDE SEQUENCE</scope>
    <source>
        <strain evidence="7">PB745_01</strain>
        <tissue evidence="7">Gill</tissue>
    </source>
</reference>
<comment type="similarity">
    <text evidence="1 5">Belongs to the type-B carboxylesterase/lipase family.</text>
</comment>
<feature type="non-terminal residue" evidence="7">
    <location>
        <position position="173"/>
    </location>
</feature>
<keyword evidence="8" id="KW-1185">Reference proteome</keyword>